<keyword evidence="3" id="KW-1185">Reference proteome</keyword>
<dbReference type="Pfam" id="PF09084">
    <property type="entry name" value="NMT1"/>
    <property type="match status" value="1"/>
</dbReference>
<evidence type="ECO:0000313" key="2">
    <source>
        <dbReference type="EMBL" id="GIH40961.1"/>
    </source>
</evidence>
<sequence>MHIIDLTFVGRGIHEELVAYVADQQNYYEQEGVHVALRDGCAWDGERVRRTATIGLARAVLSRITDGVPWTVLCVNTHRPLFWLLARDVYASVEELRGRRIGIHPPGTAPGCLSRIVLRKHGLDPDRDVRPVVMTPGDYGRHLRRLAEGSLDAAFVGSTLAPEVTVRENGLRLMAFVGDHFRTPTVGIAVDPTHTPVDDPAVQALVRANRRALRTIRDEPDLAVRYVNALIPSLSETEARRHYERYVAPYFTIDGRHDPRVAASALSSLAEELGVSTVPDAADIYRTEPAEGPS</sequence>
<name>A0ABQ4G1L8_9ACTN</name>
<gene>
    <name evidence="2" type="ORF">Mco01_39610</name>
</gene>
<dbReference type="PANTHER" id="PTHR30024">
    <property type="entry name" value="ALIPHATIC SULFONATES-BINDING PROTEIN-RELATED"/>
    <property type="match status" value="1"/>
</dbReference>
<proteinExistence type="predicted"/>
<organism evidence="2 3">
    <name type="scientific">Microbispora corallina</name>
    <dbReference type="NCBI Taxonomy" id="83302"/>
    <lineage>
        <taxon>Bacteria</taxon>
        <taxon>Bacillati</taxon>
        <taxon>Actinomycetota</taxon>
        <taxon>Actinomycetes</taxon>
        <taxon>Streptosporangiales</taxon>
        <taxon>Streptosporangiaceae</taxon>
        <taxon>Microbispora</taxon>
    </lineage>
</organism>
<dbReference type="Proteomes" id="UP000603904">
    <property type="component" value="Unassembled WGS sequence"/>
</dbReference>
<dbReference type="SUPFAM" id="SSF53850">
    <property type="entry name" value="Periplasmic binding protein-like II"/>
    <property type="match status" value="1"/>
</dbReference>
<evidence type="ECO:0000259" key="1">
    <source>
        <dbReference type="Pfam" id="PF09084"/>
    </source>
</evidence>
<dbReference type="InterPro" id="IPR015168">
    <property type="entry name" value="SsuA/THI5"/>
</dbReference>
<evidence type="ECO:0000313" key="3">
    <source>
        <dbReference type="Proteomes" id="UP000603904"/>
    </source>
</evidence>
<dbReference type="RefSeq" id="WP_204058345.1">
    <property type="nucleotide sequence ID" value="NZ_BAAAGP010000010.1"/>
</dbReference>
<feature type="domain" description="SsuA/THI5-like" evidence="1">
    <location>
        <begin position="19"/>
        <end position="222"/>
    </location>
</feature>
<reference evidence="2 3" key="1">
    <citation type="submission" date="2021-01" db="EMBL/GenBank/DDBJ databases">
        <title>Whole genome shotgun sequence of Microbispora corallina NBRC 16416.</title>
        <authorList>
            <person name="Komaki H."/>
            <person name="Tamura T."/>
        </authorList>
    </citation>
    <scope>NUCLEOTIDE SEQUENCE [LARGE SCALE GENOMIC DNA]</scope>
    <source>
        <strain evidence="2 3">NBRC 16416</strain>
    </source>
</reference>
<dbReference type="Gene3D" id="3.40.190.10">
    <property type="entry name" value="Periplasmic binding protein-like II"/>
    <property type="match status" value="2"/>
</dbReference>
<accession>A0ABQ4G1L8</accession>
<protein>
    <recommendedName>
        <fullName evidence="1">SsuA/THI5-like domain-containing protein</fullName>
    </recommendedName>
</protein>
<comment type="caution">
    <text evidence="2">The sequence shown here is derived from an EMBL/GenBank/DDBJ whole genome shotgun (WGS) entry which is preliminary data.</text>
</comment>
<dbReference type="EMBL" id="BOOC01000018">
    <property type="protein sequence ID" value="GIH40961.1"/>
    <property type="molecule type" value="Genomic_DNA"/>
</dbReference>